<name>A0A0F9E0M8_9ZZZZ</name>
<dbReference type="EMBL" id="LAZR01026823">
    <property type="protein sequence ID" value="KKL67549.1"/>
    <property type="molecule type" value="Genomic_DNA"/>
</dbReference>
<accession>A0A0F9E0M8</accession>
<gene>
    <name evidence="1" type="ORF">LCGC14_2133820</name>
</gene>
<organism evidence="1">
    <name type="scientific">marine sediment metagenome</name>
    <dbReference type="NCBI Taxonomy" id="412755"/>
    <lineage>
        <taxon>unclassified sequences</taxon>
        <taxon>metagenomes</taxon>
        <taxon>ecological metagenomes</taxon>
    </lineage>
</organism>
<protein>
    <submittedName>
        <fullName evidence="1">Uncharacterized protein</fullName>
    </submittedName>
</protein>
<comment type="caution">
    <text evidence="1">The sequence shown here is derived from an EMBL/GenBank/DDBJ whole genome shotgun (WGS) entry which is preliminary data.</text>
</comment>
<sequence>METITCQEDACYFDIIPSRMRYGKDFYVLINLTNNFSPEMYSLQEMMDKGIVGIYCKDCGIIRLAEAAANGLEVISRKCYGRT</sequence>
<evidence type="ECO:0000313" key="1">
    <source>
        <dbReference type="EMBL" id="KKL67549.1"/>
    </source>
</evidence>
<reference evidence="1" key="1">
    <citation type="journal article" date="2015" name="Nature">
        <title>Complex archaea that bridge the gap between prokaryotes and eukaryotes.</title>
        <authorList>
            <person name="Spang A."/>
            <person name="Saw J.H."/>
            <person name="Jorgensen S.L."/>
            <person name="Zaremba-Niedzwiedzka K."/>
            <person name="Martijn J."/>
            <person name="Lind A.E."/>
            <person name="van Eijk R."/>
            <person name="Schleper C."/>
            <person name="Guy L."/>
            <person name="Ettema T.J."/>
        </authorList>
    </citation>
    <scope>NUCLEOTIDE SEQUENCE</scope>
</reference>
<dbReference type="AlphaFoldDB" id="A0A0F9E0M8"/>
<proteinExistence type="predicted"/>